<comment type="subcellular location">
    <subcellularLocation>
        <location evidence="1 6">Cell membrane</location>
        <topology evidence="1 6">Multi-pass membrane protein</topology>
    </subcellularLocation>
</comment>
<dbReference type="InterPro" id="IPR013604">
    <property type="entry name" value="7TM_chemorcpt"/>
</dbReference>
<reference evidence="8" key="1">
    <citation type="submission" date="2025-08" db="UniProtKB">
        <authorList>
            <consortium name="RefSeq"/>
        </authorList>
    </citation>
    <scope>IDENTIFICATION</scope>
</reference>
<evidence type="ECO:0000256" key="6">
    <source>
        <dbReference type="RuleBase" id="RU363108"/>
    </source>
</evidence>
<comment type="caution">
    <text evidence="6">Lacks conserved residue(s) required for the propagation of feature annotation.</text>
</comment>
<dbReference type="RefSeq" id="XP_024940015.1">
    <property type="nucleotide sequence ID" value="XM_025084247.1"/>
</dbReference>
<sequence length="330" mass="38671">MLFYILSMCSTGYTLMLRFRFFNNPDLPFDDYLFNLIFICVAAAHWILLSAALLSAKRIAEYLSTWNEFQRHYHSVTRRRIQLNFKKRATILLMATIIHGIIHPLIQVLLLGTFTFSEATSYEYIIFLQGYLSVFWESQCRSIIMTARGLRESMKKELTTNPLTIRVEQYRILWQHISDVINKFSRASHIIFGCYSMCLYTIVMVSGYCLLSHLLSEREQIFSNKLGGYLVAILFHAMNLFVLCYCSHQMRREVVEFVVEDLTELKVHRLKFNQQKEVFLFLGSISMNDPRLILLGNHTIGMSTISNYVSTWAMYYLVLLQFKVTLPRDS</sequence>
<protein>
    <recommendedName>
        <fullName evidence="6">Gustatory receptor</fullName>
    </recommendedName>
</protein>
<feature type="transmembrane region" description="Helical" evidence="6">
    <location>
        <begin position="89"/>
        <end position="112"/>
    </location>
</feature>
<keyword evidence="3 6" id="KW-0812">Transmembrane</keyword>
<feature type="transmembrane region" description="Helical" evidence="6">
    <location>
        <begin position="190"/>
        <end position="214"/>
    </location>
</feature>
<keyword evidence="2 6" id="KW-1003">Cell membrane</keyword>
<dbReference type="Pfam" id="PF08395">
    <property type="entry name" value="7tm_7"/>
    <property type="match status" value="1"/>
</dbReference>
<evidence type="ECO:0000256" key="2">
    <source>
        <dbReference type="ARBA" id="ARBA00022475"/>
    </source>
</evidence>
<keyword evidence="5 6" id="KW-0472">Membrane</keyword>
<feature type="transmembrane region" description="Helical" evidence="6">
    <location>
        <begin position="32"/>
        <end position="54"/>
    </location>
</feature>
<keyword evidence="4 6" id="KW-1133">Transmembrane helix</keyword>
<dbReference type="AlphaFoldDB" id="A0AAJ7RFJ5"/>
<accession>A0AAJ7RFJ5</accession>
<feature type="transmembrane region" description="Helical" evidence="6">
    <location>
        <begin position="226"/>
        <end position="246"/>
    </location>
</feature>
<evidence type="ECO:0000313" key="8">
    <source>
        <dbReference type="RefSeq" id="XP_024940015.1"/>
    </source>
</evidence>
<gene>
    <name evidence="8" type="primary">LOC107267047</name>
</gene>
<evidence type="ECO:0000256" key="5">
    <source>
        <dbReference type="ARBA" id="ARBA00023136"/>
    </source>
</evidence>
<feature type="transmembrane region" description="Helical" evidence="6">
    <location>
        <begin position="124"/>
        <end position="144"/>
    </location>
</feature>
<keyword evidence="7" id="KW-1185">Reference proteome</keyword>
<name>A0AAJ7RFJ5_CEPCN</name>
<evidence type="ECO:0000313" key="7">
    <source>
        <dbReference type="Proteomes" id="UP000694920"/>
    </source>
</evidence>
<organism evidence="7 8">
    <name type="scientific">Cephus cinctus</name>
    <name type="common">Wheat stem sawfly</name>
    <dbReference type="NCBI Taxonomy" id="211228"/>
    <lineage>
        <taxon>Eukaryota</taxon>
        <taxon>Metazoa</taxon>
        <taxon>Ecdysozoa</taxon>
        <taxon>Arthropoda</taxon>
        <taxon>Hexapoda</taxon>
        <taxon>Insecta</taxon>
        <taxon>Pterygota</taxon>
        <taxon>Neoptera</taxon>
        <taxon>Endopterygota</taxon>
        <taxon>Hymenoptera</taxon>
        <taxon>Cephoidea</taxon>
        <taxon>Cephidae</taxon>
        <taxon>Cephus</taxon>
    </lineage>
</organism>
<evidence type="ECO:0000256" key="1">
    <source>
        <dbReference type="ARBA" id="ARBA00004651"/>
    </source>
</evidence>
<dbReference type="GO" id="GO:0007165">
    <property type="term" value="P:signal transduction"/>
    <property type="evidence" value="ECO:0007669"/>
    <property type="project" value="UniProtKB-KW"/>
</dbReference>
<comment type="function">
    <text evidence="6">Gustatory receptor which mediates acceptance or avoidance behavior, depending on its substrates.</text>
</comment>
<proteinExistence type="inferred from homology"/>
<dbReference type="GO" id="GO:0005886">
    <property type="term" value="C:plasma membrane"/>
    <property type="evidence" value="ECO:0007669"/>
    <property type="project" value="UniProtKB-SubCell"/>
</dbReference>
<dbReference type="Proteomes" id="UP000694920">
    <property type="component" value="Unplaced"/>
</dbReference>
<dbReference type="GeneID" id="107267047"/>
<dbReference type="GO" id="GO:0050909">
    <property type="term" value="P:sensory perception of taste"/>
    <property type="evidence" value="ECO:0007669"/>
    <property type="project" value="InterPro"/>
</dbReference>
<evidence type="ECO:0000256" key="4">
    <source>
        <dbReference type="ARBA" id="ARBA00022989"/>
    </source>
</evidence>
<comment type="similarity">
    <text evidence="6">Belongs to the insect chemoreceptor superfamily. Gustatory receptor (GR) family.</text>
</comment>
<keyword evidence="6 8" id="KW-0675">Receptor</keyword>
<keyword evidence="6" id="KW-0807">Transducer</keyword>
<evidence type="ECO:0000256" key="3">
    <source>
        <dbReference type="ARBA" id="ARBA00022692"/>
    </source>
</evidence>